<keyword evidence="6" id="KW-1185">Reference proteome</keyword>
<reference evidence="6" key="3">
    <citation type="submission" date="2015-08" db="EMBL/GenBank/DDBJ databases">
        <title>Draft Genome Sequence of a Heterotrophic Facultative Anaerobic Bacterium Ardenticatena maritima Strain 110S.</title>
        <authorList>
            <person name="Kawaichi S."/>
            <person name="Yoshida T."/>
            <person name="Sako Y."/>
            <person name="Nakamura R."/>
        </authorList>
    </citation>
    <scope>NUCLEOTIDE SEQUENCE [LARGE SCALE GENOMIC DNA]</scope>
    <source>
        <strain evidence="6">110S</strain>
    </source>
</reference>
<evidence type="ECO:0000313" key="4">
    <source>
        <dbReference type="EMBL" id="GAP63566.1"/>
    </source>
</evidence>
<dbReference type="InterPro" id="IPR009019">
    <property type="entry name" value="KH_sf_prok-type"/>
</dbReference>
<gene>
    <name evidence="3" type="primary">khpA</name>
    <name evidence="4" type="ORF">ARMA_1989</name>
    <name evidence="5" type="ORF">SE16_14880</name>
</gene>
<accession>A0A0M8KAD9</accession>
<dbReference type="OrthoDB" id="9812389at2"/>
<evidence type="ECO:0000256" key="1">
    <source>
        <dbReference type="ARBA" id="ARBA00022490"/>
    </source>
</evidence>
<keyword evidence="2 3" id="KW-0694">RNA-binding</keyword>
<dbReference type="RefSeq" id="WP_054493393.1">
    <property type="nucleotide sequence ID" value="NZ_BBZA01000165.1"/>
</dbReference>
<keyword evidence="3" id="KW-0961">Cell wall biogenesis/degradation</keyword>
<dbReference type="GO" id="GO:0009252">
    <property type="term" value="P:peptidoglycan biosynthetic process"/>
    <property type="evidence" value="ECO:0007669"/>
    <property type="project" value="UniProtKB-UniRule"/>
</dbReference>
<dbReference type="HAMAP" id="MF_00088">
    <property type="entry name" value="KhpA"/>
    <property type="match status" value="1"/>
</dbReference>
<dbReference type="GO" id="GO:0003723">
    <property type="term" value="F:RNA binding"/>
    <property type="evidence" value="ECO:0007669"/>
    <property type="project" value="UniProtKB-UniRule"/>
</dbReference>
<evidence type="ECO:0000313" key="5">
    <source>
        <dbReference type="EMBL" id="KPL86605.1"/>
    </source>
</evidence>
<dbReference type="STRING" id="872965.SE16_14880"/>
<keyword evidence="3" id="KW-0133">Cell shape</keyword>
<dbReference type="EMBL" id="LGKN01000009">
    <property type="protein sequence ID" value="KPL86605.1"/>
    <property type="molecule type" value="Genomic_DNA"/>
</dbReference>
<dbReference type="PATRIC" id="fig|872965.6.peg.2626"/>
<evidence type="ECO:0000256" key="3">
    <source>
        <dbReference type="HAMAP-Rule" id="MF_00088"/>
    </source>
</evidence>
<dbReference type="Proteomes" id="UP000037784">
    <property type="component" value="Unassembled WGS sequence"/>
</dbReference>
<evidence type="ECO:0000256" key="2">
    <source>
        <dbReference type="ARBA" id="ARBA00022884"/>
    </source>
</evidence>
<dbReference type="InterPro" id="IPR015946">
    <property type="entry name" value="KH_dom-like_a/b"/>
</dbReference>
<keyword evidence="3" id="KW-0143">Chaperone</keyword>
<dbReference type="GO" id="GO:0008360">
    <property type="term" value="P:regulation of cell shape"/>
    <property type="evidence" value="ECO:0007669"/>
    <property type="project" value="UniProtKB-KW"/>
</dbReference>
<protein>
    <recommendedName>
        <fullName evidence="3">RNA-binding protein KhpA</fullName>
    </recommendedName>
    <alternativeName>
        <fullName evidence="3">KH-domain protein A</fullName>
    </alternativeName>
</protein>
<dbReference type="AlphaFoldDB" id="A0A0M8KAD9"/>
<evidence type="ECO:0000313" key="6">
    <source>
        <dbReference type="Proteomes" id="UP000037784"/>
    </source>
</evidence>
<organism evidence="4 6">
    <name type="scientific">Ardenticatena maritima</name>
    <dbReference type="NCBI Taxonomy" id="872965"/>
    <lineage>
        <taxon>Bacteria</taxon>
        <taxon>Bacillati</taxon>
        <taxon>Chloroflexota</taxon>
        <taxon>Ardenticatenia</taxon>
        <taxon>Ardenticatenales</taxon>
        <taxon>Ardenticatenaceae</taxon>
        <taxon>Ardenticatena</taxon>
    </lineage>
</organism>
<keyword evidence="1 3" id="KW-0963">Cytoplasm</keyword>
<dbReference type="InterPro" id="IPR020627">
    <property type="entry name" value="KhpA"/>
</dbReference>
<reference evidence="5 7" key="2">
    <citation type="submission" date="2015-07" db="EMBL/GenBank/DDBJ databases">
        <title>Whole genome sequence of Ardenticatena maritima DSM 23922.</title>
        <authorList>
            <person name="Hemp J."/>
            <person name="Ward L.M."/>
            <person name="Pace L.A."/>
            <person name="Fischer W.W."/>
        </authorList>
    </citation>
    <scope>NUCLEOTIDE SEQUENCE [LARGE SCALE GENOMIC DNA]</scope>
    <source>
        <strain evidence="5 7">110S</strain>
    </source>
</reference>
<name>A0A0M8KAD9_9CHLR</name>
<dbReference type="Proteomes" id="UP000050502">
    <property type="component" value="Unassembled WGS sequence"/>
</dbReference>
<dbReference type="SUPFAM" id="SSF54814">
    <property type="entry name" value="Prokaryotic type KH domain (KH-domain type II)"/>
    <property type="match status" value="1"/>
</dbReference>
<reference evidence="4" key="1">
    <citation type="journal article" date="2015" name="Genome Announc.">
        <title>Draft Genome Sequence of a Heterotrophic Facultative Anaerobic Thermophilic Bacterium, Ardenticatena maritima Strain 110ST.</title>
        <authorList>
            <person name="Kawaichi S."/>
            <person name="Yoshida T."/>
            <person name="Sako Y."/>
            <person name="Nakamura R."/>
        </authorList>
    </citation>
    <scope>NUCLEOTIDE SEQUENCE [LARGE SCALE GENOMIC DNA]</scope>
    <source>
        <strain evidence="4">110S</strain>
    </source>
</reference>
<proteinExistence type="inferred from homology"/>
<comment type="subunit">
    <text evidence="3">Forms a complex with KhpB.</text>
</comment>
<dbReference type="GO" id="GO:0071555">
    <property type="term" value="P:cell wall organization"/>
    <property type="evidence" value="ECO:0007669"/>
    <property type="project" value="UniProtKB-KW"/>
</dbReference>
<sequence length="75" mass="8532">MEELVEFIAKNLVDHPEQVRVTSEKRGRRVRITLSVAPDDMGRVIGRQGRVAEAIRNVVHVVAQKRGLFVDVDIR</sequence>
<dbReference type="PANTHER" id="PTHR34654:SF1">
    <property type="entry name" value="RNA-BINDING PROTEIN KHPA"/>
    <property type="match status" value="1"/>
</dbReference>
<evidence type="ECO:0000313" key="7">
    <source>
        <dbReference type="Proteomes" id="UP000050502"/>
    </source>
</evidence>
<comment type="subcellular location">
    <subcellularLocation>
        <location evidence="3">Cytoplasm</location>
    </subcellularLocation>
</comment>
<dbReference type="EMBL" id="BBZA01000165">
    <property type="protein sequence ID" value="GAP63566.1"/>
    <property type="molecule type" value="Genomic_DNA"/>
</dbReference>
<comment type="similarity">
    <text evidence="3">Belongs to the KhpA RNA-binding protein family.</text>
</comment>
<dbReference type="PROSITE" id="PS50084">
    <property type="entry name" value="KH_TYPE_1"/>
    <property type="match status" value="1"/>
</dbReference>
<dbReference type="Gene3D" id="3.30.300.20">
    <property type="match status" value="1"/>
</dbReference>
<dbReference type="GO" id="GO:0005737">
    <property type="term" value="C:cytoplasm"/>
    <property type="evidence" value="ECO:0007669"/>
    <property type="project" value="UniProtKB-SubCell"/>
</dbReference>
<comment type="caution">
    <text evidence="4">The sequence shown here is derived from an EMBL/GenBank/DDBJ whole genome shotgun (WGS) entry which is preliminary data.</text>
</comment>
<dbReference type="Pfam" id="PF13083">
    <property type="entry name" value="KH_KhpA-B"/>
    <property type="match status" value="1"/>
</dbReference>
<dbReference type="CDD" id="cd22533">
    <property type="entry name" value="KH-II_YlqC-like"/>
    <property type="match status" value="1"/>
</dbReference>
<dbReference type="PANTHER" id="PTHR34654">
    <property type="entry name" value="UPF0109 PROTEIN SCO5592"/>
    <property type="match status" value="1"/>
</dbReference>
<comment type="function">
    <text evidence="3">A probable RNA chaperone. Forms a complex with KhpB which binds to cellular RNA and controls its expression. Plays a role in peptidoglycan (PG) homeostasis and cell length regulation.</text>
</comment>
<dbReference type="FunCoup" id="A0A0M8KAD9">
    <property type="interactions" value="198"/>
</dbReference>